<protein>
    <submittedName>
        <fullName evidence="3">4551_t:CDS:1</fullName>
    </submittedName>
</protein>
<dbReference type="AlphaFoldDB" id="A0A9N9E1I4"/>
<feature type="domain" description="F-box" evidence="2">
    <location>
        <begin position="28"/>
        <end position="71"/>
    </location>
</feature>
<evidence type="ECO:0000313" key="3">
    <source>
        <dbReference type="EMBL" id="CAG8656386.1"/>
    </source>
</evidence>
<evidence type="ECO:0000256" key="1">
    <source>
        <dbReference type="SAM" id="MobiDB-lite"/>
    </source>
</evidence>
<evidence type="ECO:0000313" key="4">
    <source>
        <dbReference type="Proteomes" id="UP000789508"/>
    </source>
</evidence>
<dbReference type="Pfam" id="PF12937">
    <property type="entry name" value="F-box-like"/>
    <property type="match status" value="1"/>
</dbReference>
<sequence>MISSPHSRSSTITSIFKQNQPSNAATGLPTECLTQIFENFDVNDYAGLHTALLVNRRWCKVAVAYLWQAPFTLENLSMRRQENLISAYIKSLSVEAKQQLITEYDLKLPNQLGIEATATFNYALFLKDLDMERLFKTVETWWEESCEKIGCQRTRTKFLRNRFLVNQSHTSIINDNDDNSSLNSGDDEDNKILDKEDTNKHNHTTTADNTNQKKSVEFEDKTGNFQGNIFKETRERERIRQELKMRQIQMTMMTLWQHFYRSSKVHTFRYNTAHTLFPDSMNLISTIPQIDSRFFSRVQTLEMGERTPEGIFELISSHNCQMIHSLSVKYPVTDQAITDLAKLVTMQESLEYLCLHGSGGGIRKIVDALQYQLSSLKCVNFYKTHITQSLLITLGNAPNLSLVIFDRCRACFLPDWRPARDPATWRALEKLVAIETDLPEEVLQNIIASAIRTLCGLWVRNHDNRFGVEFNREILDFARQCCINEIISDPELQPRLQRLNFE</sequence>
<dbReference type="OrthoDB" id="2389588at2759"/>
<feature type="compositionally biased region" description="Polar residues" evidence="1">
    <location>
        <begin position="204"/>
        <end position="213"/>
    </location>
</feature>
<dbReference type="SUPFAM" id="SSF52047">
    <property type="entry name" value="RNI-like"/>
    <property type="match status" value="1"/>
</dbReference>
<organism evidence="3 4">
    <name type="scientific">Ambispora leptoticha</name>
    <dbReference type="NCBI Taxonomy" id="144679"/>
    <lineage>
        <taxon>Eukaryota</taxon>
        <taxon>Fungi</taxon>
        <taxon>Fungi incertae sedis</taxon>
        <taxon>Mucoromycota</taxon>
        <taxon>Glomeromycotina</taxon>
        <taxon>Glomeromycetes</taxon>
        <taxon>Archaeosporales</taxon>
        <taxon>Ambisporaceae</taxon>
        <taxon>Ambispora</taxon>
    </lineage>
</organism>
<comment type="caution">
    <text evidence="3">The sequence shown here is derived from an EMBL/GenBank/DDBJ whole genome shotgun (WGS) entry which is preliminary data.</text>
</comment>
<dbReference type="InterPro" id="IPR001810">
    <property type="entry name" value="F-box_dom"/>
</dbReference>
<evidence type="ECO:0000259" key="2">
    <source>
        <dbReference type="Pfam" id="PF12937"/>
    </source>
</evidence>
<gene>
    <name evidence="3" type="ORF">ALEPTO_LOCUS10183</name>
</gene>
<dbReference type="EMBL" id="CAJVPS010010207">
    <property type="protein sequence ID" value="CAG8656386.1"/>
    <property type="molecule type" value="Genomic_DNA"/>
</dbReference>
<dbReference type="Proteomes" id="UP000789508">
    <property type="component" value="Unassembled WGS sequence"/>
</dbReference>
<accession>A0A9N9E1I4</accession>
<dbReference type="CDD" id="cd09917">
    <property type="entry name" value="F-box_SF"/>
    <property type="match status" value="1"/>
</dbReference>
<keyword evidence="4" id="KW-1185">Reference proteome</keyword>
<name>A0A9N9E1I4_9GLOM</name>
<feature type="region of interest" description="Disordered" evidence="1">
    <location>
        <begin position="174"/>
        <end position="218"/>
    </location>
</feature>
<feature type="compositionally biased region" description="Basic and acidic residues" evidence="1">
    <location>
        <begin position="190"/>
        <end position="200"/>
    </location>
</feature>
<reference evidence="3" key="1">
    <citation type="submission" date="2021-06" db="EMBL/GenBank/DDBJ databases">
        <authorList>
            <person name="Kallberg Y."/>
            <person name="Tangrot J."/>
            <person name="Rosling A."/>
        </authorList>
    </citation>
    <scope>NUCLEOTIDE SEQUENCE</scope>
    <source>
        <strain evidence="3">FL130A</strain>
    </source>
</reference>
<proteinExistence type="predicted"/>